<protein>
    <submittedName>
        <fullName evidence="1">Uncharacterized protein</fullName>
    </submittedName>
</protein>
<dbReference type="AlphaFoldDB" id="A0A168P7D3"/>
<evidence type="ECO:0000313" key="1">
    <source>
        <dbReference type="EMBL" id="OAB46461.1"/>
    </source>
</evidence>
<proteinExistence type="predicted"/>
<sequence length="166" mass="19553">MSKKLEGNGLWESSRMMLPQHKEQSLALSIHNDTSSKPQEPLTRKEMDMMREYILLPVALHIVEKKILEVEMSPQMLKLLYSTAAKVLANHIREDMQKSKKVLFERNIRVFEDIKNDSELTYRYICRGVENQFTMTKDYMRAEVSVRIGRYVRKLAIDMKETGIDR</sequence>
<dbReference type="Pfam" id="PF26325">
    <property type="entry name" value="YhjD"/>
    <property type="match status" value="1"/>
</dbReference>
<evidence type="ECO:0000313" key="2">
    <source>
        <dbReference type="Proteomes" id="UP000077355"/>
    </source>
</evidence>
<name>A0A168P7D3_9BACL</name>
<keyword evidence="2" id="KW-1185">Reference proteome</keyword>
<comment type="caution">
    <text evidence="1">The sequence shown here is derived from an EMBL/GenBank/DDBJ whole genome shotgun (WGS) entry which is preliminary data.</text>
</comment>
<dbReference type="OrthoDB" id="2644100at2"/>
<gene>
    <name evidence="1" type="ORF">PBAT_10575</name>
</gene>
<accession>A0A168P7D3</accession>
<dbReference type="EMBL" id="LVJI01000015">
    <property type="protein sequence ID" value="OAB46461.1"/>
    <property type="molecule type" value="Genomic_DNA"/>
</dbReference>
<dbReference type="Proteomes" id="UP000077355">
    <property type="component" value="Unassembled WGS sequence"/>
</dbReference>
<organism evidence="1 2">
    <name type="scientific">Paenibacillus antarcticus</name>
    <dbReference type="NCBI Taxonomy" id="253703"/>
    <lineage>
        <taxon>Bacteria</taxon>
        <taxon>Bacillati</taxon>
        <taxon>Bacillota</taxon>
        <taxon>Bacilli</taxon>
        <taxon>Bacillales</taxon>
        <taxon>Paenibacillaceae</taxon>
        <taxon>Paenibacillus</taxon>
    </lineage>
</organism>
<dbReference type="RefSeq" id="WP_068649313.1">
    <property type="nucleotide sequence ID" value="NZ_CP043611.1"/>
</dbReference>
<dbReference type="InterPro" id="IPR058600">
    <property type="entry name" value="YhjD-like"/>
</dbReference>
<reference evidence="1 2" key="1">
    <citation type="submission" date="2016-03" db="EMBL/GenBank/DDBJ databases">
        <title>Draft genome sequence of Paenibacillus antarcticus CECT 5836.</title>
        <authorList>
            <person name="Shin S.-K."/>
            <person name="Yi H."/>
        </authorList>
    </citation>
    <scope>NUCLEOTIDE SEQUENCE [LARGE SCALE GENOMIC DNA]</scope>
    <source>
        <strain evidence="1 2">CECT 5836</strain>
    </source>
</reference>